<feature type="compositionally biased region" description="Basic and acidic residues" evidence="1">
    <location>
        <begin position="46"/>
        <end position="57"/>
    </location>
</feature>
<feature type="compositionally biased region" description="Basic residues" evidence="1">
    <location>
        <begin position="58"/>
        <end position="74"/>
    </location>
</feature>
<evidence type="ECO:0008006" key="4">
    <source>
        <dbReference type="Google" id="ProtNLM"/>
    </source>
</evidence>
<proteinExistence type="predicted"/>
<protein>
    <recommendedName>
        <fullName evidence="4">Protein CMS1</fullName>
    </recommendedName>
</protein>
<dbReference type="PANTHER" id="PTHR24030">
    <property type="entry name" value="PROTEIN CMSS1"/>
    <property type="match status" value="1"/>
</dbReference>
<dbReference type="Pfam" id="PF14617">
    <property type="entry name" value="CMS1"/>
    <property type="match status" value="1"/>
</dbReference>
<accession>A0ABR3IV78</accession>
<dbReference type="Proteomes" id="UP001556367">
    <property type="component" value="Unassembled WGS sequence"/>
</dbReference>
<evidence type="ECO:0000313" key="3">
    <source>
        <dbReference type="Proteomes" id="UP001556367"/>
    </source>
</evidence>
<feature type="region of interest" description="Disordered" evidence="1">
    <location>
        <begin position="19"/>
        <end position="92"/>
    </location>
</feature>
<gene>
    <name evidence="2" type="ORF">HGRIS_013273</name>
</gene>
<evidence type="ECO:0000256" key="1">
    <source>
        <dbReference type="SAM" id="MobiDB-lite"/>
    </source>
</evidence>
<comment type="caution">
    <text evidence="2">The sequence shown here is derived from an EMBL/GenBank/DDBJ whole genome shotgun (WGS) entry which is preliminary data.</text>
</comment>
<dbReference type="PANTHER" id="PTHR24030:SF0">
    <property type="entry name" value="PROTEIN CMSS1"/>
    <property type="match status" value="1"/>
</dbReference>
<dbReference type="InterPro" id="IPR032704">
    <property type="entry name" value="Cms1"/>
</dbReference>
<evidence type="ECO:0000313" key="2">
    <source>
        <dbReference type="EMBL" id="KAL0947145.1"/>
    </source>
</evidence>
<reference evidence="3" key="1">
    <citation type="submission" date="2024-06" db="EMBL/GenBank/DDBJ databases">
        <title>Multi-omics analyses provide insights into the biosynthesis of the anticancer antibiotic pleurotin in Hohenbuehelia grisea.</title>
        <authorList>
            <person name="Weaver J.A."/>
            <person name="Alberti F."/>
        </authorList>
    </citation>
    <scope>NUCLEOTIDE SEQUENCE [LARGE SCALE GENOMIC DNA]</scope>
    <source>
        <strain evidence="3">T-177</strain>
    </source>
</reference>
<sequence length="299" mass="32672">MNTGGDDLEDDFVIDDLVALSGDELEADDKEQSPNPVLSDVDDNAPEQKPDAQDAKQSKKRKLKEKQKQRKKLKLAASVDTDANEGPSLASQPPQALVEYLASMQAKTKTCSNLSALELEDMRIPESSIADTSMWDGSRTLDQLVKFITETLPSLRTRLGQKSKSNGSPTLLFIAGAALRVADVTRVLKDKSLRGEKGGEVAKLFAKHFKVAEHVSYLKRTKVGAAVGTPGRIGKLLSEEDALSVSALSHIILDTTYRDSKNRSLLDIPETREEVFQTVLCAPKVLEGLKQGKIQLVLF</sequence>
<dbReference type="EMBL" id="JASNQZ010000015">
    <property type="protein sequence ID" value="KAL0947145.1"/>
    <property type="molecule type" value="Genomic_DNA"/>
</dbReference>
<name>A0ABR3IV78_9AGAR</name>
<keyword evidence="3" id="KW-1185">Reference proteome</keyword>
<organism evidence="2 3">
    <name type="scientific">Hohenbuehelia grisea</name>
    <dbReference type="NCBI Taxonomy" id="104357"/>
    <lineage>
        <taxon>Eukaryota</taxon>
        <taxon>Fungi</taxon>
        <taxon>Dikarya</taxon>
        <taxon>Basidiomycota</taxon>
        <taxon>Agaricomycotina</taxon>
        <taxon>Agaricomycetes</taxon>
        <taxon>Agaricomycetidae</taxon>
        <taxon>Agaricales</taxon>
        <taxon>Pleurotineae</taxon>
        <taxon>Pleurotaceae</taxon>
        <taxon>Hohenbuehelia</taxon>
    </lineage>
</organism>